<dbReference type="Gene3D" id="3.20.20.80">
    <property type="entry name" value="Glycosidases"/>
    <property type="match status" value="1"/>
</dbReference>
<keyword evidence="3 4" id="KW-0378">Hydrolase</keyword>
<dbReference type="GO" id="GO:0016020">
    <property type="term" value="C:membrane"/>
    <property type="evidence" value="ECO:0007669"/>
    <property type="project" value="GOC"/>
</dbReference>
<dbReference type="AlphaFoldDB" id="A0A9P4Q4A5"/>
<reference evidence="8" key="1">
    <citation type="journal article" date="2020" name="Stud. Mycol.">
        <title>101 Dothideomycetes genomes: a test case for predicting lifestyles and emergence of pathogens.</title>
        <authorList>
            <person name="Haridas S."/>
            <person name="Albert R."/>
            <person name="Binder M."/>
            <person name="Bloem J."/>
            <person name="Labutti K."/>
            <person name="Salamov A."/>
            <person name="Andreopoulos B."/>
            <person name="Baker S."/>
            <person name="Barry K."/>
            <person name="Bills G."/>
            <person name="Bluhm B."/>
            <person name="Cannon C."/>
            <person name="Castanera R."/>
            <person name="Culley D."/>
            <person name="Daum C."/>
            <person name="Ezra D."/>
            <person name="Gonzalez J."/>
            <person name="Henrissat B."/>
            <person name="Kuo A."/>
            <person name="Liang C."/>
            <person name="Lipzen A."/>
            <person name="Lutzoni F."/>
            <person name="Magnuson J."/>
            <person name="Mondo S."/>
            <person name="Nolan M."/>
            <person name="Ohm R."/>
            <person name="Pangilinan J."/>
            <person name="Park H.-J."/>
            <person name="Ramirez L."/>
            <person name="Alfaro M."/>
            <person name="Sun H."/>
            <person name="Tritt A."/>
            <person name="Yoshinaga Y."/>
            <person name="Zwiers L.-H."/>
            <person name="Turgeon B."/>
            <person name="Goodwin S."/>
            <person name="Spatafora J."/>
            <person name="Crous P."/>
            <person name="Grigoriev I."/>
        </authorList>
    </citation>
    <scope>NUCLEOTIDE SEQUENCE</scope>
    <source>
        <strain evidence="8">CBS 116435</strain>
    </source>
</reference>
<evidence type="ECO:0000259" key="7">
    <source>
        <dbReference type="Pfam" id="PF17189"/>
    </source>
</evidence>
<evidence type="ECO:0000256" key="3">
    <source>
        <dbReference type="ARBA" id="ARBA00022801"/>
    </source>
</evidence>
<proteinExistence type="inferred from homology"/>
<comment type="caution">
    <text evidence="8">The sequence shown here is derived from an EMBL/GenBank/DDBJ whole genome shotgun (WGS) entry which is preliminary data.</text>
</comment>
<keyword evidence="4" id="KW-0326">Glycosidase</keyword>
<dbReference type="Pfam" id="PF02055">
    <property type="entry name" value="Glyco_hydro_30"/>
    <property type="match status" value="1"/>
</dbReference>
<feature type="non-terminal residue" evidence="8">
    <location>
        <position position="488"/>
    </location>
</feature>
<dbReference type="InterPro" id="IPR033452">
    <property type="entry name" value="GH30_C"/>
</dbReference>
<evidence type="ECO:0000256" key="5">
    <source>
        <dbReference type="SAM" id="MobiDB-lite"/>
    </source>
</evidence>
<evidence type="ECO:0000313" key="8">
    <source>
        <dbReference type="EMBL" id="KAF2718076.1"/>
    </source>
</evidence>
<keyword evidence="2" id="KW-0732">Signal</keyword>
<gene>
    <name evidence="8" type="ORF">K431DRAFT_254180</name>
</gene>
<feature type="region of interest" description="Disordered" evidence="5">
    <location>
        <begin position="429"/>
        <end position="455"/>
    </location>
</feature>
<evidence type="ECO:0000256" key="2">
    <source>
        <dbReference type="ARBA" id="ARBA00022729"/>
    </source>
</evidence>
<protein>
    <submittedName>
        <fullName evidence="8">Glycoside hydrolase family 30 protein</fullName>
    </submittedName>
</protein>
<organism evidence="8 9">
    <name type="scientific">Polychaeton citri CBS 116435</name>
    <dbReference type="NCBI Taxonomy" id="1314669"/>
    <lineage>
        <taxon>Eukaryota</taxon>
        <taxon>Fungi</taxon>
        <taxon>Dikarya</taxon>
        <taxon>Ascomycota</taxon>
        <taxon>Pezizomycotina</taxon>
        <taxon>Dothideomycetes</taxon>
        <taxon>Dothideomycetidae</taxon>
        <taxon>Capnodiales</taxon>
        <taxon>Capnodiaceae</taxon>
        <taxon>Polychaeton</taxon>
    </lineage>
</organism>
<dbReference type="SUPFAM" id="SSF51445">
    <property type="entry name" value="(Trans)glycosidases"/>
    <property type="match status" value="1"/>
</dbReference>
<accession>A0A9P4Q4A5</accession>
<dbReference type="InterPro" id="IPR001139">
    <property type="entry name" value="Glyco_hydro_30"/>
</dbReference>
<dbReference type="EMBL" id="MU003831">
    <property type="protein sequence ID" value="KAF2718076.1"/>
    <property type="molecule type" value="Genomic_DNA"/>
</dbReference>
<dbReference type="OrthoDB" id="2160638at2759"/>
<dbReference type="Pfam" id="PF17189">
    <property type="entry name" value="Glyco_hydro_30C"/>
    <property type="match status" value="1"/>
</dbReference>
<dbReference type="Proteomes" id="UP000799441">
    <property type="component" value="Unassembled WGS sequence"/>
</dbReference>
<dbReference type="GO" id="GO:0004348">
    <property type="term" value="F:glucosylceramidase activity"/>
    <property type="evidence" value="ECO:0007669"/>
    <property type="project" value="InterPro"/>
</dbReference>
<evidence type="ECO:0000259" key="6">
    <source>
        <dbReference type="Pfam" id="PF02055"/>
    </source>
</evidence>
<name>A0A9P4Q4A5_9PEZI</name>
<dbReference type="PANTHER" id="PTHR11069:SF23">
    <property type="entry name" value="LYSOSOMAL ACID GLUCOSYLCERAMIDASE"/>
    <property type="match status" value="1"/>
</dbReference>
<feature type="domain" description="Glycosyl hydrolase family 30 beta sandwich" evidence="7">
    <location>
        <begin position="371"/>
        <end position="405"/>
    </location>
</feature>
<dbReference type="GO" id="GO:0006680">
    <property type="term" value="P:glucosylceramide catabolic process"/>
    <property type="evidence" value="ECO:0007669"/>
    <property type="project" value="TreeGrafter"/>
</dbReference>
<sequence>MIGFGHSWTDSAVHAFNTLRPDLLDQVMQDLFGQDGNNMGMMRHTIGSSDMSGEPYSYDDNGPSVNEGEPDLDLEHFALTKYGDAMAEMIARMGQYKGDVFLFGSPWSYPGWTKNNGLFVAPNLNHEGGGTYMLLNNSFNPRYTPQMVKYFSKYVDAFEKHGVTVNGMTPQNEPLNYQGGYPCSYLDAVDQANLISQGLGYEMHKRGVKIMAYDHNTNQPVYPARVLQGANGGMDAAAWHCYETPVANYSVMDDFHYAFPDVPQFMTECSNYMPQAGNLNLQVAQAFIPPVQHGASGANMWVMATDPDYGPHALDGGCDGCLGSIIVHNSTSYTKTADYYNIGQFSRFVRRGATNYKVISGNEGTALDWNQFWIVAFKNPDKSWAVVFLNNLDQDEHVRLSFTGSDYIWHGVIPNATLTTWLIPSDIRINGTHPPGQPSHSMPSGPGNYSATTGHHHSWTATHTTWSKHMSDPITPVPYTTHTIHTST</sequence>
<keyword evidence="9" id="KW-1185">Reference proteome</keyword>
<dbReference type="InterPro" id="IPR033453">
    <property type="entry name" value="Glyco_hydro_30_TIM-barrel"/>
</dbReference>
<evidence type="ECO:0000256" key="4">
    <source>
        <dbReference type="RuleBase" id="RU361188"/>
    </source>
</evidence>
<dbReference type="PANTHER" id="PTHR11069">
    <property type="entry name" value="GLUCOSYLCERAMIDASE"/>
    <property type="match status" value="1"/>
</dbReference>
<evidence type="ECO:0000256" key="1">
    <source>
        <dbReference type="ARBA" id="ARBA00005382"/>
    </source>
</evidence>
<feature type="domain" description="Glycosyl hydrolase family 30 TIM-barrel" evidence="6">
    <location>
        <begin position="3"/>
        <end position="349"/>
    </location>
</feature>
<comment type="similarity">
    <text evidence="1 4">Belongs to the glycosyl hydrolase 30 family.</text>
</comment>
<dbReference type="InterPro" id="IPR017853">
    <property type="entry name" value="GH"/>
</dbReference>
<evidence type="ECO:0000313" key="9">
    <source>
        <dbReference type="Proteomes" id="UP000799441"/>
    </source>
</evidence>